<evidence type="ECO:0000313" key="3">
    <source>
        <dbReference type="Proteomes" id="UP000309128"/>
    </source>
</evidence>
<dbReference type="EMBL" id="VCKY01000136">
    <property type="protein sequence ID" value="TMR12389.1"/>
    <property type="molecule type" value="Genomic_DNA"/>
</dbReference>
<name>A0A5S4FSD9_9ACTN</name>
<comment type="caution">
    <text evidence="2">The sequence shown here is derived from an EMBL/GenBank/DDBJ whole genome shotgun (WGS) entry which is preliminary data.</text>
</comment>
<keyword evidence="3" id="KW-1185">Reference proteome</keyword>
<feature type="region of interest" description="Disordered" evidence="1">
    <location>
        <begin position="43"/>
        <end position="81"/>
    </location>
</feature>
<dbReference type="RefSeq" id="WP_138670556.1">
    <property type="nucleotide sequence ID" value="NZ_VCKY01000136.1"/>
</dbReference>
<dbReference type="Proteomes" id="UP000309128">
    <property type="component" value="Unassembled WGS sequence"/>
</dbReference>
<evidence type="ECO:0000313" key="2">
    <source>
        <dbReference type="EMBL" id="TMR12389.1"/>
    </source>
</evidence>
<sequence>MLTLLTFACIATLACLAIPVAIYLRMLITGPAERARIHARMAALRRDPDSPTITQGAAPSRQTETAPCHPAADNAHEVSSS</sequence>
<accession>A0A5S4FSD9</accession>
<evidence type="ECO:0000256" key="1">
    <source>
        <dbReference type="SAM" id="MobiDB-lite"/>
    </source>
</evidence>
<organism evidence="2 3">
    <name type="scientific">Nonomuraea turkmeniaca</name>
    <dbReference type="NCBI Taxonomy" id="103838"/>
    <lineage>
        <taxon>Bacteria</taxon>
        <taxon>Bacillati</taxon>
        <taxon>Actinomycetota</taxon>
        <taxon>Actinomycetes</taxon>
        <taxon>Streptosporangiales</taxon>
        <taxon>Streptosporangiaceae</taxon>
        <taxon>Nonomuraea</taxon>
    </lineage>
</organism>
<feature type="compositionally biased region" description="Polar residues" evidence="1">
    <location>
        <begin position="51"/>
        <end position="65"/>
    </location>
</feature>
<protein>
    <submittedName>
        <fullName evidence="2">Uncharacterized protein</fullName>
    </submittedName>
</protein>
<gene>
    <name evidence="2" type="ORF">ETD86_32950</name>
</gene>
<dbReference type="AlphaFoldDB" id="A0A5S4FSD9"/>
<proteinExistence type="predicted"/>
<reference evidence="2 3" key="1">
    <citation type="submission" date="2019-05" db="EMBL/GenBank/DDBJ databases">
        <title>Draft genome sequence of Nonomuraea turkmeniaca DSM 43926.</title>
        <authorList>
            <person name="Saricaoglu S."/>
            <person name="Isik K."/>
        </authorList>
    </citation>
    <scope>NUCLEOTIDE SEQUENCE [LARGE SCALE GENOMIC DNA]</scope>
    <source>
        <strain evidence="2 3">DSM 43926</strain>
    </source>
</reference>